<sequence>MKKLAVIFPGVGYHTDKPLLYYSKKLASRNGYEIVEVPYGKFPKGVKGSREKMEKAFLVPWSRRKRS</sequence>
<dbReference type="RefSeq" id="WP_150310305.1">
    <property type="nucleotide sequence ID" value="NZ_VMSO01000003.1"/>
</dbReference>
<evidence type="ECO:0008006" key="3">
    <source>
        <dbReference type="Google" id="ProtNLM"/>
    </source>
</evidence>
<accession>A0A5M9HZ07</accession>
<evidence type="ECO:0000313" key="2">
    <source>
        <dbReference type="Proteomes" id="UP000322025"/>
    </source>
</evidence>
<keyword evidence="2" id="KW-1185">Reference proteome</keyword>
<protein>
    <recommendedName>
        <fullName evidence="3">Alpha/beta hydrolase</fullName>
    </recommendedName>
</protein>
<dbReference type="EMBL" id="VMSO01000003">
    <property type="protein sequence ID" value="KAA8502194.1"/>
    <property type="molecule type" value="Genomic_DNA"/>
</dbReference>
<name>A0A5M9HZ07_9FIRM</name>
<dbReference type="Proteomes" id="UP000322025">
    <property type="component" value="Unassembled WGS sequence"/>
</dbReference>
<reference evidence="1" key="1">
    <citation type="submission" date="2019-07" db="EMBL/GenBank/DDBJ databases">
        <authorList>
            <person name="Wongkuna S."/>
            <person name="Scaria J."/>
        </authorList>
    </citation>
    <scope>NUCLEOTIDE SEQUENCE [LARGE SCALE GENOMIC DNA]</scope>
    <source>
        <strain evidence="1">SW178</strain>
    </source>
</reference>
<dbReference type="OrthoDB" id="1908495at2"/>
<organism evidence="1 2">
    <name type="scientific">Mediterraneibacter catenae</name>
    <dbReference type="NCBI Taxonomy" id="2594882"/>
    <lineage>
        <taxon>Bacteria</taxon>
        <taxon>Bacillati</taxon>
        <taxon>Bacillota</taxon>
        <taxon>Clostridia</taxon>
        <taxon>Lachnospirales</taxon>
        <taxon>Lachnospiraceae</taxon>
        <taxon>Mediterraneibacter</taxon>
    </lineage>
</organism>
<gene>
    <name evidence="1" type="ORF">FNY66_03450</name>
</gene>
<dbReference type="AlphaFoldDB" id="A0A5M9HZ07"/>
<evidence type="ECO:0000313" key="1">
    <source>
        <dbReference type="EMBL" id="KAA8502194.1"/>
    </source>
</evidence>
<comment type="caution">
    <text evidence="1">The sequence shown here is derived from an EMBL/GenBank/DDBJ whole genome shotgun (WGS) entry which is preliminary data.</text>
</comment>
<proteinExistence type="predicted"/>